<keyword evidence="1" id="KW-0802">TPR repeat</keyword>
<dbReference type="AlphaFoldDB" id="A0AAN9BPN9"/>
<feature type="compositionally biased region" description="Basic and acidic residues" evidence="3">
    <location>
        <begin position="193"/>
        <end position="220"/>
    </location>
</feature>
<protein>
    <recommendedName>
        <fullName evidence="6">Tetratricopeptide repeat protein 1</fullName>
    </recommendedName>
</protein>
<feature type="repeat" description="TPR" evidence="1">
    <location>
        <begin position="265"/>
        <end position="298"/>
    </location>
</feature>
<feature type="compositionally biased region" description="Acidic residues" evidence="3">
    <location>
        <begin position="92"/>
        <end position="101"/>
    </location>
</feature>
<dbReference type="SMART" id="SM00028">
    <property type="entry name" value="TPR"/>
    <property type="match status" value="3"/>
</dbReference>
<sequence length="403" mass="44935">MEKDTETKPGSLKPESRLDADSKDTETKDSEKTSLNPQSDIRLASPPDNNQSKEHPVGQGGDFSRKDKGQGDKTNTESLVDRLISMAVEGEYGSEEEEEGDFLSASEGDSSDEEKIQEWGDTLSEPVDTLHSSTQFNTAAAADKKCNTVGDGVSEVKDSDEEDAAAAETAAGDVEEGEGGGDTEEKDADEKEEDAKKKEEEERERKRQETEDALTEEERQSRLAEAVKVKTTGNEVFKQSQFTEAVELYSQGLELCPLKYVQQRSIMLSNRAACYMKEEKYDEAVKDCSKAIDLQPTYIKAINRRADAFEKLEKLEEALKDHQKILELDRTQANSYHTCMRLESEIKERNEKMKDEMIGKLKDLGNLVLRPFGLSTNNFQLNQDPNSGGYSVQFVQSPPSNGH</sequence>
<dbReference type="PROSITE" id="PS50005">
    <property type="entry name" value="TPR"/>
    <property type="match status" value="1"/>
</dbReference>
<feature type="compositionally biased region" description="Basic and acidic residues" evidence="3">
    <location>
        <begin position="63"/>
        <end position="75"/>
    </location>
</feature>
<comment type="caution">
    <text evidence="4">The sequence shown here is derived from an EMBL/GenBank/DDBJ whole genome shotgun (WGS) entry which is preliminary data.</text>
</comment>
<evidence type="ECO:0008006" key="6">
    <source>
        <dbReference type="Google" id="ProtNLM"/>
    </source>
</evidence>
<dbReference type="Proteomes" id="UP001374579">
    <property type="component" value="Unassembled WGS sequence"/>
</dbReference>
<evidence type="ECO:0000256" key="3">
    <source>
        <dbReference type="SAM" id="MobiDB-lite"/>
    </source>
</evidence>
<dbReference type="PANTHER" id="PTHR46014">
    <property type="entry name" value="TETRATRICOPEPTIDE REPEAT PROTEIN 1"/>
    <property type="match status" value="1"/>
</dbReference>
<organism evidence="4 5">
    <name type="scientific">Littorina saxatilis</name>
    <dbReference type="NCBI Taxonomy" id="31220"/>
    <lineage>
        <taxon>Eukaryota</taxon>
        <taxon>Metazoa</taxon>
        <taxon>Spiralia</taxon>
        <taxon>Lophotrochozoa</taxon>
        <taxon>Mollusca</taxon>
        <taxon>Gastropoda</taxon>
        <taxon>Caenogastropoda</taxon>
        <taxon>Littorinimorpha</taxon>
        <taxon>Littorinoidea</taxon>
        <taxon>Littorinidae</taxon>
        <taxon>Littorina</taxon>
    </lineage>
</organism>
<keyword evidence="5" id="KW-1185">Reference proteome</keyword>
<dbReference type="Gene3D" id="1.25.40.10">
    <property type="entry name" value="Tetratricopeptide repeat domain"/>
    <property type="match status" value="1"/>
</dbReference>
<feature type="region of interest" description="Disordered" evidence="3">
    <location>
        <begin position="1"/>
        <end position="220"/>
    </location>
</feature>
<evidence type="ECO:0000313" key="5">
    <source>
        <dbReference type="Proteomes" id="UP001374579"/>
    </source>
</evidence>
<evidence type="ECO:0000256" key="1">
    <source>
        <dbReference type="PROSITE-ProRule" id="PRU00339"/>
    </source>
</evidence>
<proteinExistence type="predicted"/>
<feature type="compositionally biased region" description="Basic and acidic residues" evidence="3">
    <location>
        <begin position="14"/>
        <end position="32"/>
    </location>
</feature>
<dbReference type="InterPro" id="IPR011990">
    <property type="entry name" value="TPR-like_helical_dom_sf"/>
</dbReference>
<dbReference type="InterPro" id="IPR052769">
    <property type="entry name" value="TPR_domain_protein"/>
</dbReference>
<feature type="compositionally biased region" description="Acidic residues" evidence="3">
    <location>
        <begin position="173"/>
        <end position="192"/>
    </location>
</feature>
<keyword evidence="2" id="KW-0175">Coiled coil</keyword>
<dbReference type="Pfam" id="PF00515">
    <property type="entry name" value="TPR_1"/>
    <property type="match status" value="1"/>
</dbReference>
<name>A0AAN9BPN9_9CAEN</name>
<gene>
    <name evidence="4" type="ORF">V1264_013487</name>
</gene>
<dbReference type="SUPFAM" id="SSF48452">
    <property type="entry name" value="TPR-like"/>
    <property type="match status" value="1"/>
</dbReference>
<feature type="coiled-coil region" evidence="2">
    <location>
        <begin position="298"/>
        <end position="332"/>
    </location>
</feature>
<dbReference type="InterPro" id="IPR019734">
    <property type="entry name" value="TPR_rpt"/>
</dbReference>
<evidence type="ECO:0000313" key="4">
    <source>
        <dbReference type="EMBL" id="KAK7109447.1"/>
    </source>
</evidence>
<reference evidence="4 5" key="1">
    <citation type="submission" date="2024-02" db="EMBL/GenBank/DDBJ databases">
        <title>Chromosome-scale genome assembly of the rough periwinkle Littorina saxatilis.</title>
        <authorList>
            <person name="De Jode A."/>
            <person name="Faria R."/>
            <person name="Formenti G."/>
            <person name="Sims Y."/>
            <person name="Smith T.P."/>
            <person name="Tracey A."/>
            <person name="Wood J.M.D."/>
            <person name="Zagrodzka Z.B."/>
            <person name="Johannesson K."/>
            <person name="Butlin R.K."/>
            <person name="Leder E.H."/>
        </authorList>
    </citation>
    <scope>NUCLEOTIDE SEQUENCE [LARGE SCALE GENOMIC DNA]</scope>
    <source>
        <strain evidence="4">Snail1</strain>
        <tissue evidence="4">Muscle</tissue>
    </source>
</reference>
<dbReference type="PANTHER" id="PTHR46014:SF1">
    <property type="entry name" value="TETRATRICOPEPTIDE REPEAT PROTEIN 1"/>
    <property type="match status" value="1"/>
</dbReference>
<dbReference type="EMBL" id="JBAMIC010000003">
    <property type="protein sequence ID" value="KAK7109447.1"/>
    <property type="molecule type" value="Genomic_DNA"/>
</dbReference>
<accession>A0AAN9BPN9</accession>
<evidence type="ECO:0000256" key="2">
    <source>
        <dbReference type="SAM" id="Coils"/>
    </source>
</evidence>